<organism evidence="1 2">
    <name type="scientific">Stereocaulon virgatum</name>
    <dbReference type="NCBI Taxonomy" id="373712"/>
    <lineage>
        <taxon>Eukaryota</taxon>
        <taxon>Fungi</taxon>
        <taxon>Dikarya</taxon>
        <taxon>Ascomycota</taxon>
        <taxon>Pezizomycotina</taxon>
        <taxon>Lecanoromycetes</taxon>
        <taxon>OSLEUM clade</taxon>
        <taxon>Lecanoromycetidae</taxon>
        <taxon>Lecanorales</taxon>
        <taxon>Lecanorineae</taxon>
        <taxon>Stereocaulaceae</taxon>
        <taxon>Stereocaulon</taxon>
    </lineage>
</organism>
<proteinExistence type="predicted"/>
<evidence type="ECO:0000313" key="1">
    <source>
        <dbReference type="EMBL" id="KAL2037786.1"/>
    </source>
</evidence>
<gene>
    <name evidence="1" type="ORF">N7G274_009511</name>
</gene>
<reference evidence="1 2" key="1">
    <citation type="submission" date="2024-09" db="EMBL/GenBank/DDBJ databases">
        <title>Rethinking Asexuality: The Enigmatic Case of Functional Sexual Genes in Lepraria (Stereocaulaceae).</title>
        <authorList>
            <person name="Doellman M."/>
            <person name="Sun Y."/>
            <person name="Barcenas-Pena A."/>
            <person name="Lumbsch H.T."/>
            <person name="Grewe F."/>
        </authorList>
    </citation>
    <scope>NUCLEOTIDE SEQUENCE [LARGE SCALE GENOMIC DNA]</scope>
    <source>
        <strain evidence="1 2">Mercado 3170</strain>
    </source>
</reference>
<comment type="caution">
    <text evidence="1">The sequence shown here is derived from an EMBL/GenBank/DDBJ whole genome shotgun (WGS) entry which is preliminary data.</text>
</comment>
<dbReference type="EMBL" id="JBEFKJ010000037">
    <property type="protein sequence ID" value="KAL2037786.1"/>
    <property type="molecule type" value="Genomic_DNA"/>
</dbReference>
<sequence>MNNVLLTAAVHDKRSSSYSWSYTSSRFPIGLVTTYAKPKTAFTTAIEAVAVPYLEEMLMYHSRDESGNLWRRPVEKYWVPQAEEQMDQSKRYCEAFIEHLQTSASGDSV</sequence>
<name>A0ABR3ZYG3_9LECA</name>
<dbReference type="Proteomes" id="UP001590950">
    <property type="component" value="Unassembled WGS sequence"/>
</dbReference>
<evidence type="ECO:0000313" key="2">
    <source>
        <dbReference type="Proteomes" id="UP001590950"/>
    </source>
</evidence>
<keyword evidence="2" id="KW-1185">Reference proteome</keyword>
<accession>A0ABR3ZYG3</accession>
<protein>
    <submittedName>
        <fullName evidence="1">Uncharacterized protein</fullName>
    </submittedName>
</protein>